<dbReference type="GO" id="GO:0016757">
    <property type="term" value="F:glycosyltransferase activity"/>
    <property type="evidence" value="ECO:0007669"/>
    <property type="project" value="UniProtKB-KW"/>
</dbReference>
<gene>
    <name evidence="3" type="ORF">D915_005124</name>
</gene>
<accession>A0A4E0RCH8</accession>
<evidence type="ECO:0000313" key="3">
    <source>
        <dbReference type="EMBL" id="THD24061.1"/>
    </source>
</evidence>
<sequence length="368" mass="41539">MICKIFCKGDIASGNLSTAILLREIIMEAYQNSNVMIETIGNKANHLESKYSEVNSASIEIAVFIHLRRCHEVFRDLHPDVPVIAVCGGTDLNEDTKNPEFLSLMTEVVERSKAVVLFSSSMLNLFAAVWPNYRGIVEVISQSVAINVDRVQSLQAESLEWLNSQIGVPIRSFLLIVGRLRPVKDPQYAYQPFLEWNVQTSPTTKKKNNHQMASRVAEHRRHLIYIGSVEENAPCIRQFLSSLKDNPYVHHVESIDKDVLHAIMLASDGLINCSISEGQSLTIMEALTLGTPVCARDIPGNRDLIQHDKNGLLFKTTEEFKQCLTRLCFESGLRERLIQAGKDSMHESRFQKSNQIDSYAHLFSRLNL</sequence>
<keyword evidence="1" id="KW-0808">Transferase</keyword>
<reference evidence="3" key="1">
    <citation type="submission" date="2019-03" db="EMBL/GenBank/DDBJ databases">
        <title>Improved annotation for the trematode Fasciola hepatica.</title>
        <authorList>
            <person name="Choi Y.-J."/>
            <person name="Martin J."/>
            <person name="Mitreva M."/>
        </authorList>
    </citation>
    <scope>NUCLEOTIDE SEQUENCE [LARGE SCALE GENOMIC DNA]</scope>
</reference>
<dbReference type="CDD" id="cd03801">
    <property type="entry name" value="GT4_PimA-like"/>
    <property type="match status" value="1"/>
</dbReference>
<dbReference type="PANTHER" id="PTHR46660:SF2">
    <property type="entry name" value="GLYCOSYLTRANSFERASE 1 DOMAIN-CONTAINING PROTEIN 1"/>
    <property type="match status" value="1"/>
</dbReference>
<name>A0A4E0RCH8_FASHE</name>
<dbReference type="Proteomes" id="UP000230066">
    <property type="component" value="Unassembled WGS sequence"/>
</dbReference>
<keyword evidence="1" id="KW-0328">Glycosyltransferase</keyword>
<evidence type="ECO:0000313" key="4">
    <source>
        <dbReference type="Proteomes" id="UP000230066"/>
    </source>
</evidence>
<dbReference type="SUPFAM" id="SSF53756">
    <property type="entry name" value="UDP-Glycosyltransferase/glycogen phosphorylase"/>
    <property type="match status" value="1"/>
</dbReference>
<dbReference type="InterPro" id="IPR052622">
    <property type="entry name" value="Glycosyltransferase_G1"/>
</dbReference>
<comment type="caution">
    <text evidence="3">The sequence shown here is derived from an EMBL/GenBank/DDBJ whole genome shotgun (WGS) entry which is preliminary data.</text>
</comment>
<proteinExistence type="predicted"/>
<evidence type="ECO:0000256" key="1">
    <source>
        <dbReference type="ARBA" id="ARBA00022676"/>
    </source>
</evidence>
<dbReference type="Pfam" id="PF00534">
    <property type="entry name" value="Glycos_transf_1"/>
    <property type="match status" value="1"/>
</dbReference>
<dbReference type="Gene3D" id="3.40.50.2000">
    <property type="entry name" value="Glycogen Phosphorylase B"/>
    <property type="match status" value="2"/>
</dbReference>
<evidence type="ECO:0000259" key="2">
    <source>
        <dbReference type="Pfam" id="PF00534"/>
    </source>
</evidence>
<protein>
    <submittedName>
        <fullName evidence="3">Glycosyltransferase 1 domain-containing protein 1</fullName>
    </submittedName>
</protein>
<dbReference type="AlphaFoldDB" id="A0A4E0RCH8"/>
<keyword evidence="4" id="KW-1185">Reference proteome</keyword>
<dbReference type="EMBL" id="JXXN02001795">
    <property type="protein sequence ID" value="THD24061.1"/>
    <property type="molecule type" value="Genomic_DNA"/>
</dbReference>
<dbReference type="PANTHER" id="PTHR46660">
    <property type="match status" value="1"/>
</dbReference>
<organism evidence="3 4">
    <name type="scientific">Fasciola hepatica</name>
    <name type="common">Liver fluke</name>
    <dbReference type="NCBI Taxonomy" id="6192"/>
    <lineage>
        <taxon>Eukaryota</taxon>
        <taxon>Metazoa</taxon>
        <taxon>Spiralia</taxon>
        <taxon>Lophotrochozoa</taxon>
        <taxon>Platyhelminthes</taxon>
        <taxon>Trematoda</taxon>
        <taxon>Digenea</taxon>
        <taxon>Plagiorchiida</taxon>
        <taxon>Echinostomata</taxon>
        <taxon>Echinostomatoidea</taxon>
        <taxon>Fasciolidae</taxon>
        <taxon>Fasciola</taxon>
    </lineage>
</organism>
<feature type="domain" description="Glycosyl transferase family 1" evidence="2">
    <location>
        <begin position="174"/>
        <end position="342"/>
    </location>
</feature>
<dbReference type="InterPro" id="IPR001296">
    <property type="entry name" value="Glyco_trans_1"/>
</dbReference>